<organism evidence="5 6">
    <name type="scientific">Anaeramoeba flamelloides</name>
    <dbReference type="NCBI Taxonomy" id="1746091"/>
    <lineage>
        <taxon>Eukaryota</taxon>
        <taxon>Metamonada</taxon>
        <taxon>Anaeramoebidae</taxon>
        <taxon>Anaeramoeba</taxon>
    </lineage>
</organism>
<feature type="compositionally biased region" description="Polar residues" evidence="3">
    <location>
        <begin position="1"/>
        <end position="14"/>
    </location>
</feature>
<evidence type="ECO:0000256" key="3">
    <source>
        <dbReference type="SAM" id="MobiDB-lite"/>
    </source>
</evidence>
<feature type="compositionally biased region" description="Basic and acidic residues" evidence="3">
    <location>
        <begin position="16"/>
        <end position="31"/>
    </location>
</feature>
<feature type="domain" description="B box-type" evidence="4">
    <location>
        <begin position="114"/>
        <end position="156"/>
    </location>
</feature>
<sequence length="552" mass="66473">MSSSTSETYQSEVSSQEDKNYLEQSKSSEEKKRRKSKNKKKDKQKKKQKSKNKNKHSKKNKHKQKAYNKHKHKHKHKNKKKEEKKKKKKEQKKKHSKNKKKITKLSQITQPVEKRIPKCQNCNKKQSQFYCTKCEVFYCSKCEEQIHNISVLKKHKKHLYKAPYNELVKKETNFNICRKHNKKLSLYCIHENKLICYECYETCKINNHEILGLTDFSNEIYEKIKIILNKIQNEENQNKETKQKSLENQNKLKEKIKNICKKIENDSDLLIQKIQDSKINYLNSFKKIEIIINNKIQTILKNTEKKQKMFLKKKIKINTIKKLKKDKNHIKLIQEGKEIIKSEINREKKGKKVKEEVKKQKSKKRKKGEKEKERKCEKKDEFDPKMDNAIKLINKNKTAWKLSIEYYGRICGKKIYSSGKHEIKIKIDQFPNSKNQSNEINLGVIKTENRENFIKYGYWEAYYFKTYWNKTKLQSRKRKRENGKWTKKIYPEEINLEKNDIFTIFLDMDQKKISFKINEKNLGGWENLPQKVNFFAELWSQKGKEKNQITII</sequence>
<feature type="coiled-coil region" evidence="2">
    <location>
        <begin position="224"/>
        <end position="266"/>
    </location>
</feature>
<gene>
    <name evidence="5" type="ORF">M0813_03516</name>
</gene>
<evidence type="ECO:0000313" key="5">
    <source>
        <dbReference type="EMBL" id="KAJ6236063.1"/>
    </source>
</evidence>
<keyword evidence="1" id="KW-0862">Zinc</keyword>
<feature type="compositionally biased region" description="Basic residues" evidence="3">
    <location>
        <begin position="32"/>
        <end position="103"/>
    </location>
</feature>
<dbReference type="Pfam" id="PF00643">
    <property type="entry name" value="zf-B_box"/>
    <property type="match status" value="1"/>
</dbReference>
<name>A0ABQ8XTY5_9EUKA</name>
<keyword evidence="1" id="KW-0863">Zinc-finger</keyword>
<evidence type="ECO:0000313" key="6">
    <source>
        <dbReference type="Proteomes" id="UP001150062"/>
    </source>
</evidence>
<evidence type="ECO:0000256" key="1">
    <source>
        <dbReference type="PROSITE-ProRule" id="PRU00024"/>
    </source>
</evidence>
<reference evidence="5" key="1">
    <citation type="submission" date="2022-08" db="EMBL/GenBank/DDBJ databases">
        <title>Novel sulfate-reducing endosymbionts in the free-living metamonad Anaeramoeba.</title>
        <authorList>
            <person name="Jerlstrom-Hultqvist J."/>
            <person name="Cepicka I."/>
            <person name="Gallot-Lavallee L."/>
            <person name="Salas-Leiva D."/>
            <person name="Curtis B.A."/>
            <person name="Zahonova K."/>
            <person name="Pipaliya S."/>
            <person name="Dacks J."/>
            <person name="Roger A.J."/>
        </authorList>
    </citation>
    <scope>NUCLEOTIDE SEQUENCE</scope>
    <source>
        <strain evidence="5">Schooner1</strain>
    </source>
</reference>
<dbReference type="InterPro" id="IPR000315">
    <property type="entry name" value="Znf_B-box"/>
</dbReference>
<protein>
    <submittedName>
        <fullName evidence="5">E3 ubiquitin-protein ligase trim</fullName>
    </submittedName>
</protein>
<keyword evidence="1" id="KW-0479">Metal-binding</keyword>
<keyword evidence="6" id="KW-1185">Reference proteome</keyword>
<dbReference type="Proteomes" id="UP001150062">
    <property type="component" value="Unassembled WGS sequence"/>
</dbReference>
<dbReference type="EMBL" id="JAOAOG010000249">
    <property type="protein sequence ID" value="KAJ6236063.1"/>
    <property type="molecule type" value="Genomic_DNA"/>
</dbReference>
<evidence type="ECO:0000256" key="2">
    <source>
        <dbReference type="SAM" id="Coils"/>
    </source>
</evidence>
<accession>A0ABQ8XTY5</accession>
<dbReference type="SUPFAM" id="SSF57845">
    <property type="entry name" value="B-box zinc-binding domain"/>
    <property type="match status" value="1"/>
</dbReference>
<feature type="compositionally biased region" description="Basic and acidic residues" evidence="3">
    <location>
        <begin position="350"/>
        <end position="359"/>
    </location>
</feature>
<dbReference type="Gene3D" id="2.60.120.920">
    <property type="match status" value="1"/>
</dbReference>
<feature type="region of interest" description="Disordered" evidence="3">
    <location>
        <begin position="1"/>
        <end position="104"/>
    </location>
</feature>
<dbReference type="PROSITE" id="PS50119">
    <property type="entry name" value="ZF_BBOX"/>
    <property type="match status" value="2"/>
</dbReference>
<keyword evidence="2" id="KW-0175">Coiled coil</keyword>
<dbReference type="Gene3D" id="3.30.160.60">
    <property type="entry name" value="Classic Zinc Finger"/>
    <property type="match status" value="1"/>
</dbReference>
<feature type="region of interest" description="Disordered" evidence="3">
    <location>
        <begin position="350"/>
        <end position="380"/>
    </location>
</feature>
<dbReference type="InterPro" id="IPR043136">
    <property type="entry name" value="B30.2/SPRY_sf"/>
</dbReference>
<comment type="caution">
    <text evidence="5">The sequence shown here is derived from an EMBL/GenBank/DDBJ whole genome shotgun (WGS) entry which is preliminary data.</text>
</comment>
<proteinExistence type="predicted"/>
<evidence type="ECO:0000259" key="4">
    <source>
        <dbReference type="PROSITE" id="PS50119"/>
    </source>
</evidence>
<feature type="domain" description="B box-type" evidence="4">
    <location>
        <begin position="172"/>
        <end position="213"/>
    </location>
</feature>
<dbReference type="CDD" id="cd19757">
    <property type="entry name" value="Bbox1"/>
    <property type="match status" value="1"/>
</dbReference>
<feature type="compositionally biased region" description="Basic and acidic residues" evidence="3">
    <location>
        <begin position="368"/>
        <end position="380"/>
    </location>
</feature>